<dbReference type="AlphaFoldDB" id="A0A7K3M967"/>
<protein>
    <submittedName>
        <fullName evidence="7">TetR family transcriptional regulator</fullName>
    </submittedName>
</protein>
<organism evidence="7 8">
    <name type="scientific">Phytoactinopolyspora mesophila</name>
    <dbReference type="NCBI Taxonomy" id="2650750"/>
    <lineage>
        <taxon>Bacteria</taxon>
        <taxon>Bacillati</taxon>
        <taxon>Actinomycetota</taxon>
        <taxon>Actinomycetes</taxon>
        <taxon>Jiangellales</taxon>
        <taxon>Jiangellaceae</taxon>
        <taxon>Phytoactinopolyspora</taxon>
    </lineage>
</organism>
<gene>
    <name evidence="7" type="ORF">F7O44_20680</name>
</gene>
<keyword evidence="2" id="KW-0805">Transcription regulation</keyword>
<evidence type="ECO:0000259" key="6">
    <source>
        <dbReference type="PROSITE" id="PS50977"/>
    </source>
</evidence>
<evidence type="ECO:0000256" key="4">
    <source>
        <dbReference type="ARBA" id="ARBA00023163"/>
    </source>
</evidence>
<dbReference type="InterPro" id="IPR009057">
    <property type="entry name" value="Homeodomain-like_sf"/>
</dbReference>
<dbReference type="InterPro" id="IPR036271">
    <property type="entry name" value="Tet_transcr_reg_TetR-rel_C_sf"/>
</dbReference>
<evidence type="ECO:0000256" key="5">
    <source>
        <dbReference type="PROSITE-ProRule" id="PRU00335"/>
    </source>
</evidence>
<dbReference type="EMBL" id="WLZY01000007">
    <property type="protein sequence ID" value="NDL59492.1"/>
    <property type="molecule type" value="Genomic_DNA"/>
</dbReference>
<keyword evidence="1" id="KW-0678">Repressor</keyword>
<evidence type="ECO:0000313" key="7">
    <source>
        <dbReference type="EMBL" id="NDL59492.1"/>
    </source>
</evidence>
<comment type="caution">
    <text evidence="7">The sequence shown here is derived from an EMBL/GenBank/DDBJ whole genome shotgun (WGS) entry which is preliminary data.</text>
</comment>
<name>A0A7K3M967_9ACTN</name>
<dbReference type="PROSITE" id="PS50977">
    <property type="entry name" value="HTH_TETR_2"/>
    <property type="match status" value="1"/>
</dbReference>
<accession>A0A7K3M967</accession>
<evidence type="ECO:0000256" key="1">
    <source>
        <dbReference type="ARBA" id="ARBA00022491"/>
    </source>
</evidence>
<keyword evidence="8" id="KW-1185">Reference proteome</keyword>
<dbReference type="Pfam" id="PF13977">
    <property type="entry name" value="TetR_C_6"/>
    <property type="match status" value="1"/>
</dbReference>
<feature type="domain" description="HTH tetR-type" evidence="6">
    <location>
        <begin position="102"/>
        <end position="162"/>
    </location>
</feature>
<dbReference type="Pfam" id="PF00440">
    <property type="entry name" value="TetR_N"/>
    <property type="match status" value="1"/>
</dbReference>
<dbReference type="InterPro" id="IPR039538">
    <property type="entry name" value="BetI_C"/>
</dbReference>
<reference evidence="7 8" key="1">
    <citation type="submission" date="2019-11" db="EMBL/GenBank/DDBJ databases">
        <authorList>
            <person name="Li X.-J."/>
            <person name="Feng X.-M."/>
        </authorList>
    </citation>
    <scope>NUCLEOTIDE SEQUENCE [LARGE SCALE GENOMIC DNA]</scope>
    <source>
        <strain evidence="7 8">XMNu-373</strain>
    </source>
</reference>
<keyword evidence="3 5" id="KW-0238">DNA-binding</keyword>
<evidence type="ECO:0000313" key="8">
    <source>
        <dbReference type="Proteomes" id="UP000460435"/>
    </source>
</evidence>
<dbReference type="InterPro" id="IPR001647">
    <property type="entry name" value="HTH_TetR"/>
</dbReference>
<dbReference type="PRINTS" id="PR00455">
    <property type="entry name" value="HTHTETR"/>
</dbReference>
<dbReference type="GO" id="GO:0003677">
    <property type="term" value="F:DNA binding"/>
    <property type="evidence" value="ECO:0007669"/>
    <property type="project" value="UniProtKB-UniRule"/>
</dbReference>
<keyword evidence="4" id="KW-0804">Transcription</keyword>
<evidence type="ECO:0000256" key="2">
    <source>
        <dbReference type="ARBA" id="ARBA00023015"/>
    </source>
</evidence>
<dbReference type="SUPFAM" id="SSF48498">
    <property type="entry name" value="Tetracyclin repressor-like, C-terminal domain"/>
    <property type="match status" value="1"/>
</dbReference>
<sequence length="293" mass="31933">MRKLGRYVIVICFSFGWLELAFCVARDEGRCGVRNSLLGNSGVTYRVLGKVTAITVAGRHANVHTQSERLVGCRGSVGAGQSRVKGVVVVESSTVRNRKPRGVRREQILEAATVAFGNSGFRGVSLADIAATVGISQPGLLHHFRSKEELLIAALERRDEDSSRHMAAVFDGATAVDALLALCRHNLESPESMRLYAVTAAESIEPAHPAREFFQRRYTWVRASVAGHVRRDQEAGLLRPELDPDDTAAEILAVMDGLQVQWLLDPSVDLCAIMATYLQRLALPGTSGQEATR</sequence>
<proteinExistence type="predicted"/>
<dbReference type="PANTHER" id="PTHR47506">
    <property type="entry name" value="TRANSCRIPTIONAL REGULATORY PROTEIN"/>
    <property type="match status" value="1"/>
</dbReference>
<feature type="DNA-binding region" description="H-T-H motif" evidence="5">
    <location>
        <begin position="125"/>
        <end position="144"/>
    </location>
</feature>
<evidence type="ECO:0000256" key="3">
    <source>
        <dbReference type="ARBA" id="ARBA00023125"/>
    </source>
</evidence>
<dbReference type="Proteomes" id="UP000460435">
    <property type="component" value="Unassembled WGS sequence"/>
</dbReference>
<dbReference type="Gene3D" id="1.10.357.10">
    <property type="entry name" value="Tetracycline Repressor, domain 2"/>
    <property type="match status" value="1"/>
</dbReference>
<dbReference type="SUPFAM" id="SSF46689">
    <property type="entry name" value="Homeodomain-like"/>
    <property type="match status" value="1"/>
</dbReference>
<dbReference type="PANTHER" id="PTHR47506:SF1">
    <property type="entry name" value="HTH-TYPE TRANSCRIPTIONAL REGULATOR YJDC"/>
    <property type="match status" value="1"/>
</dbReference>